<dbReference type="InterPro" id="IPR013216">
    <property type="entry name" value="Methyltransf_11"/>
</dbReference>
<keyword evidence="4" id="KW-1185">Reference proteome</keyword>
<proteinExistence type="predicted"/>
<dbReference type="InterPro" id="IPR050447">
    <property type="entry name" value="Erg6_SMT_methyltransf"/>
</dbReference>
<name>A0A1M5CU63_9FIRM</name>
<dbReference type="AlphaFoldDB" id="A0A1M5CU63"/>
<gene>
    <name evidence="3" type="ORF">SAMN02745218_02632</name>
</gene>
<dbReference type="PANTHER" id="PTHR44068:SF11">
    <property type="entry name" value="GERANYL DIPHOSPHATE 2-C-METHYLTRANSFERASE"/>
    <property type="match status" value="1"/>
</dbReference>
<evidence type="ECO:0000313" key="4">
    <source>
        <dbReference type="Proteomes" id="UP000184196"/>
    </source>
</evidence>
<dbReference type="InterPro" id="IPR029063">
    <property type="entry name" value="SAM-dependent_MTases_sf"/>
</dbReference>
<dbReference type="RefSeq" id="WP_073167057.1">
    <property type="nucleotide sequence ID" value="NZ_FQUW01000041.1"/>
</dbReference>
<dbReference type="OrthoDB" id="9774345at2"/>
<evidence type="ECO:0000313" key="3">
    <source>
        <dbReference type="EMBL" id="SHF58263.1"/>
    </source>
</evidence>
<organism evidence="3 4">
    <name type="scientific">Desulfofundulus australicus DSM 11792</name>
    <dbReference type="NCBI Taxonomy" id="1121425"/>
    <lineage>
        <taxon>Bacteria</taxon>
        <taxon>Bacillati</taxon>
        <taxon>Bacillota</taxon>
        <taxon>Clostridia</taxon>
        <taxon>Eubacteriales</taxon>
        <taxon>Peptococcaceae</taxon>
        <taxon>Desulfofundulus</taxon>
    </lineage>
</organism>
<protein>
    <submittedName>
        <fullName evidence="3">Methyltransferase domain-containing protein</fullName>
    </submittedName>
</protein>
<accession>A0A1M5CU63</accession>
<dbReference type="Proteomes" id="UP000184196">
    <property type="component" value="Unassembled WGS sequence"/>
</dbReference>
<dbReference type="PANTHER" id="PTHR44068">
    <property type="entry name" value="ZGC:194242"/>
    <property type="match status" value="1"/>
</dbReference>
<dbReference type="SUPFAM" id="SSF53335">
    <property type="entry name" value="S-adenosyl-L-methionine-dependent methyltransferases"/>
    <property type="match status" value="1"/>
</dbReference>
<feature type="domain" description="Methyltransferase type 11" evidence="2">
    <location>
        <begin position="45"/>
        <end position="140"/>
    </location>
</feature>
<keyword evidence="3" id="KW-0489">Methyltransferase</keyword>
<keyword evidence="1 3" id="KW-0808">Transferase</keyword>
<reference evidence="4" key="1">
    <citation type="submission" date="2016-11" db="EMBL/GenBank/DDBJ databases">
        <authorList>
            <person name="Varghese N."/>
            <person name="Submissions S."/>
        </authorList>
    </citation>
    <scope>NUCLEOTIDE SEQUENCE [LARGE SCALE GENOMIC DNA]</scope>
    <source>
        <strain evidence="4">DSM 11792</strain>
    </source>
</reference>
<evidence type="ECO:0000259" key="2">
    <source>
        <dbReference type="Pfam" id="PF08241"/>
    </source>
</evidence>
<dbReference type="EMBL" id="FQUW01000041">
    <property type="protein sequence ID" value="SHF58263.1"/>
    <property type="molecule type" value="Genomic_DNA"/>
</dbReference>
<sequence>MRQLFDDKAGTYDEWYLTPAGRFADRVEKEAVLGYLEPRPGMSVLDVGCGTGNYSLELARRKLLVTGLDISTAMLEKARARARAEGLPVKFVWGDAMQLPFPDNSFDRVISVSALEFVPELEVALKEAYRVLRPGGRLVVGLIGGDSSWGRYYREKARRDPGSVFNRARLYNLGELRRAMPGAGVRARAVLFTPPGFDYEQEEAAWQVERAAVAAGREDGGFICAVSSKI</sequence>
<evidence type="ECO:0000256" key="1">
    <source>
        <dbReference type="ARBA" id="ARBA00022679"/>
    </source>
</evidence>
<dbReference type="Pfam" id="PF08241">
    <property type="entry name" value="Methyltransf_11"/>
    <property type="match status" value="1"/>
</dbReference>
<dbReference type="GO" id="GO:0008757">
    <property type="term" value="F:S-adenosylmethionine-dependent methyltransferase activity"/>
    <property type="evidence" value="ECO:0007669"/>
    <property type="project" value="InterPro"/>
</dbReference>
<dbReference type="Gene3D" id="3.40.50.150">
    <property type="entry name" value="Vaccinia Virus protein VP39"/>
    <property type="match status" value="1"/>
</dbReference>
<dbReference type="GO" id="GO:0032259">
    <property type="term" value="P:methylation"/>
    <property type="evidence" value="ECO:0007669"/>
    <property type="project" value="UniProtKB-KW"/>
</dbReference>
<dbReference type="CDD" id="cd02440">
    <property type="entry name" value="AdoMet_MTases"/>
    <property type="match status" value="1"/>
</dbReference>